<dbReference type="InterPro" id="IPR001810">
    <property type="entry name" value="F-box_dom"/>
</dbReference>
<evidence type="ECO:0000313" key="3">
    <source>
        <dbReference type="EMBL" id="ESQ30711.1"/>
    </source>
</evidence>
<dbReference type="PROSITE" id="PS50181">
    <property type="entry name" value="FBOX"/>
    <property type="match status" value="1"/>
</dbReference>
<dbReference type="InterPro" id="IPR013187">
    <property type="entry name" value="F-box-assoc_dom_typ3"/>
</dbReference>
<dbReference type="Pfam" id="PF00646">
    <property type="entry name" value="F-box"/>
    <property type="match status" value="1"/>
</dbReference>
<reference evidence="3 4" key="1">
    <citation type="journal article" date="2013" name="Front. Plant Sci.">
        <title>The Reference Genome of the Halophytic Plant Eutrema salsugineum.</title>
        <authorList>
            <person name="Yang R."/>
            <person name="Jarvis D.E."/>
            <person name="Chen H."/>
            <person name="Beilstein M.A."/>
            <person name="Grimwood J."/>
            <person name="Jenkins J."/>
            <person name="Shu S."/>
            <person name="Prochnik S."/>
            <person name="Xin M."/>
            <person name="Ma C."/>
            <person name="Schmutz J."/>
            <person name="Wing R.A."/>
            <person name="Mitchell-Olds T."/>
            <person name="Schumaker K.S."/>
            <person name="Wang X."/>
        </authorList>
    </citation>
    <scope>NUCLEOTIDE SEQUENCE [LARGE SCALE GENOMIC DNA]</scope>
</reference>
<name>V4MHC4_EUTSA</name>
<dbReference type="Gramene" id="ESQ30711">
    <property type="protein sequence ID" value="ESQ30711"/>
    <property type="gene ID" value="EUTSA_v10011993mg"/>
</dbReference>
<dbReference type="AlphaFoldDB" id="V4MHC4"/>
<dbReference type="Pfam" id="PF08268">
    <property type="entry name" value="FBA_3"/>
    <property type="match status" value="1"/>
</dbReference>
<proteinExistence type="predicted"/>
<feature type="non-terminal residue" evidence="3">
    <location>
        <position position="1"/>
    </location>
</feature>
<accession>V4MHC4</accession>
<dbReference type="EMBL" id="KI517809">
    <property type="protein sequence ID" value="ESQ30711.1"/>
    <property type="molecule type" value="Genomic_DNA"/>
</dbReference>
<dbReference type="OMA" id="CFESENP"/>
<dbReference type="InterPro" id="IPR036047">
    <property type="entry name" value="F-box-like_dom_sf"/>
</dbReference>
<feature type="region of interest" description="Disordered" evidence="1">
    <location>
        <begin position="1"/>
        <end position="38"/>
    </location>
</feature>
<dbReference type="NCBIfam" id="TIGR01640">
    <property type="entry name" value="F_box_assoc_1"/>
    <property type="match status" value="2"/>
</dbReference>
<dbReference type="Gene3D" id="1.20.1280.50">
    <property type="match status" value="1"/>
</dbReference>
<dbReference type="CDD" id="cd22157">
    <property type="entry name" value="F-box_AtFBW1-like"/>
    <property type="match status" value="1"/>
</dbReference>
<dbReference type="InterPro" id="IPR017451">
    <property type="entry name" value="F-box-assoc_interact_dom"/>
</dbReference>
<dbReference type="STRING" id="72664.V4MHC4"/>
<feature type="domain" description="F-box" evidence="2">
    <location>
        <begin position="56"/>
        <end position="102"/>
    </location>
</feature>
<sequence>TRREEEKKRKVYRKRRTQSKSVPSFPLEMEEQETRKEDLATEEERLVYRRRRTKPKSTLCFLPLELTSEILLRLPPRSVFRFRCVSKLWSSITTDSYFIKSFETRPLLQPGLLVCFKKDGKLFVSSILQLHLVSKDSSSYSFSQPIFDRYQMEFPKEYSCFLPTESVNGLICFQDKSGKPIVWNPNKRQFLTLPRLRKSWESIAMLLGYDPTEGKHKLMCIPSRRSSDVCQVLTLGSTQESWRPVKTNHKHHVCFHDSGRCINGGFDVKFEKLGMIDLPSDIHRDMLINYGGRLACVDKVWRKNRLWILEDAGKHKWSSQDFLSPFVHFNESLKTYFNLKGYTHAGEFVFVPSMFSKFFYILLYDPVRNSFRRIEGMVDDYDENFFNKGLQRQRTYVLYTFLNHI</sequence>
<dbReference type="SUPFAM" id="SSF81383">
    <property type="entry name" value="F-box domain"/>
    <property type="match status" value="1"/>
</dbReference>
<dbReference type="Proteomes" id="UP000030689">
    <property type="component" value="Unassembled WGS sequence"/>
</dbReference>
<evidence type="ECO:0000259" key="2">
    <source>
        <dbReference type="PROSITE" id="PS50181"/>
    </source>
</evidence>
<dbReference type="KEGG" id="eus:EUTSA_v10011993mg"/>
<keyword evidence="4" id="KW-1185">Reference proteome</keyword>
<organism evidence="3 4">
    <name type="scientific">Eutrema salsugineum</name>
    <name type="common">Saltwater cress</name>
    <name type="synonym">Sisymbrium salsugineum</name>
    <dbReference type="NCBI Taxonomy" id="72664"/>
    <lineage>
        <taxon>Eukaryota</taxon>
        <taxon>Viridiplantae</taxon>
        <taxon>Streptophyta</taxon>
        <taxon>Embryophyta</taxon>
        <taxon>Tracheophyta</taxon>
        <taxon>Spermatophyta</taxon>
        <taxon>Magnoliopsida</taxon>
        <taxon>eudicotyledons</taxon>
        <taxon>Gunneridae</taxon>
        <taxon>Pentapetalae</taxon>
        <taxon>rosids</taxon>
        <taxon>malvids</taxon>
        <taxon>Brassicales</taxon>
        <taxon>Brassicaceae</taxon>
        <taxon>Eutremeae</taxon>
        <taxon>Eutrema</taxon>
    </lineage>
</organism>
<protein>
    <recommendedName>
        <fullName evidence="2">F-box domain-containing protein</fullName>
    </recommendedName>
</protein>
<dbReference type="PANTHER" id="PTHR31111:SF119">
    <property type="entry name" value="F-BOX DOMAIN-CONTAINING PROTEIN"/>
    <property type="match status" value="1"/>
</dbReference>
<gene>
    <name evidence="3" type="ORF">EUTSA_v10011993mg</name>
</gene>
<dbReference type="SMART" id="SM00256">
    <property type="entry name" value="FBOX"/>
    <property type="match status" value="1"/>
</dbReference>
<feature type="compositionally biased region" description="Basic residues" evidence="1">
    <location>
        <begin position="9"/>
        <end position="18"/>
    </location>
</feature>
<evidence type="ECO:0000313" key="4">
    <source>
        <dbReference type="Proteomes" id="UP000030689"/>
    </source>
</evidence>
<evidence type="ECO:0000256" key="1">
    <source>
        <dbReference type="SAM" id="MobiDB-lite"/>
    </source>
</evidence>
<dbReference type="PANTHER" id="PTHR31111">
    <property type="entry name" value="BNAA05G37150D PROTEIN-RELATED"/>
    <property type="match status" value="1"/>
</dbReference>